<dbReference type="InterPro" id="IPR020846">
    <property type="entry name" value="MFS_dom"/>
</dbReference>
<feature type="transmembrane region" description="Helical" evidence="7">
    <location>
        <begin position="22"/>
        <end position="46"/>
    </location>
</feature>
<dbReference type="InterPro" id="IPR011701">
    <property type="entry name" value="MFS"/>
</dbReference>
<dbReference type="PROSITE" id="PS50850">
    <property type="entry name" value="MFS"/>
    <property type="match status" value="1"/>
</dbReference>
<feature type="transmembrane region" description="Helical" evidence="7">
    <location>
        <begin position="215"/>
        <end position="232"/>
    </location>
</feature>
<evidence type="ECO:0000256" key="7">
    <source>
        <dbReference type="SAM" id="Phobius"/>
    </source>
</evidence>
<feature type="transmembrane region" description="Helical" evidence="7">
    <location>
        <begin position="58"/>
        <end position="78"/>
    </location>
</feature>
<protein>
    <submittedName>
        <fullName evidence="9">MFS transporter</fullName>
    </submittedName>
</protein>
<evidence type="ECO:0000256" key="4">
    <source>
        <dbReference type="ARBA" id="ARBA00022989"/>
    </source>
</evidence>
<comment type="caution">
    <text evidence="9">The sequence shown here is derived from an EMBL/GenBank/DDBJ whole genome shotgun (WGS) entry which is preliminary data.</text>
</comment>
<feature type="transmembrane region" description="Helical" evidence="7">
    <location>
        <begin position="407"/>
        <end position="427"/>
    </location>
</feature>
<organism evidence="9 10">
    <name type="scientific">Parabacteroides hominis</name>
    <dbReference type="NCBI Taxonomy" id="2763057"/>
    <lineage>
        <taxon>Bacteria</taxon>
        <taxon>Pseudomonadati</taxon>
        <taxon>Bacteroidota</taxon>
        <taxon>Bacteroidia</taxon>
        <taxon>Bacteroidales</taxon>
        <taxon>Tannerellaceae</taxon>
        <taxon>Parabacteroides</taxon>
    </lineage>
</organism>
<keyword evidence="10" id="KW-1185">Reference proteome</keyword>
<keyword evidence="2" id="KW-0813">Transport</keyword>
<feature type="transmembrane region" description="Helical" evidence="7">
    <location>
        <begin position="276"/>
        <end position="302"/>
    </location>
</feature>
<dbReference type="Proteomes" id="UP000651475">
    <property type="component" value="Unassembled WGS sequence"/>
</dbReference>
<gene>
    <name evidence="9" type="ORF">H8S65_16910</name>
</gene>
<keyword evidence="4 7" id="KW-1133">Transmembrane helix</keyword>
<evidence type="ECO:0000256" key="3">
    <source>
        <dbReference type="ARBA" id="ARBA00022692"/>
    </source>
</evidence>
<dbReference type="PRINTS" id="PR01036">
    <property type="entry name" value="TCRTETB"/>
</dbReference>
<proteinExistence type="predicted"/>
<feature type="transmembrane region" description="Helical" evidence="7">
    <location>
        <begin position="119"/>
        <end position="139"/>
    </location>
</feature>
<evidence type="ECO:0000313" key="10">
    <source>
        <dbReference type="Proteomes" id="UP000651475"/>
    </source>
</evidence>
<dbReference type="RefSeq" id="WP_186931036.1">
    <property type="nucleotide sequence ID" value="NZ_JACOOJ010000037.1"/>
</dbReference>
<dbReference type="PANTHER" id="PTHR42718">
    <property type="entry name" value="MAJOR FACILITATOR SUPERFAMILY MULTIDRUG TRANSPORTER MFSC"/>
    <property type="match status" value="1"/>
</dbReference>
<reference evidence="9 10" key="1">
    <citation type="submission" date="2020-08" db="EMBL/GenBank/DDBJ databases">
        <title>Genome public.</title>
        <authorList>
            <person name="Liu C."/>
            <person name="Sun Q."/>
        </authorList>
    </citation>
    <scope>NUCLEOTIDE SEQUENCE [LARGE SCALE GENOMIC DNA]</scope>
    <source>
        <strain evidence="9 10">NSJ-79</strain>
    </source>
</reference>
<keyword evidence="5 7" id="KW-0472">Membrane</keyword>
<dbReference type="SUPFAM" id="SSF103473">
    <property type="entry name" value="MFS general substrate transporter"/>
    <property type="match status" value="1"/>
</dbReference>
<feature type="transmembrane region" description="Helical" evidence="7">
    <location>
        <begin position="176"/>
        <end position="195"/>
    </location>
</feature>
<evidence type="ECO:0000256" key="6">
    <source>
        <dbReference type="SAM" id="MobiDB-lite"/>
    </source>
</evidence>
<evidence type="ECO:0000256" key="2">
    <source>
        <dbReference type="ARBA" id="ARBA00022448"/>
    </source>
</evidence>
<feature type="transmembrane region" description="Helical" evidence="7">
    <location>
        <begin position="151"/>
        <end position="170"/>
    </location>
</feature>
<feature type="transmembrane region" description="Helical" evidence="7">
    <location>
        <begin position="238"/>
        <end position="256"/>
    </location>
</feature>
<dbReference type="Gene3D" id="1.20.1250.20">
    <property type="entry name" value="MFS general substrate transporter like domains"/>
    <property type="match status" value="1"/>
</dbReference>
<feature type="region of interest" description="Disordered" evidence="6">
    <location>
        <begin position="464"/>
        <end position="483"/>
    </location>
</feature>
<dbReference type="InterPro" id="IPR036259">
    <property type="entry name" value="MFS_trans_sf"/>
</dbReference>
<feature type="transmembrane region" description="Helical" evidence="7">
    <location>
        <begin position="90"/>
        <end position="113"/>
    </location>
</feature>
<evidence type="ECO:0000313" key="9">
    <source>
        <dbReference type="EMBL" id="MBC5634426.1"/>
    </source>
</evidence>
<feature type="transmembrane region" description="Helical" evidence="7">
    <location>
        <begin position="439"/>
        <end position="457"/>
    </location>
</feature>
<dbReference type="PANTHER" id="PTHR42718:SF9">
    <property type="entry name" value="MAJOR FACILITATOR SUPERFAMILY MULTIDRUG TRANSPORTER MFSC"/>
    <property type="match status" value="1"/>
</dbReference>
<dbReference type="CDD" id="cd17321">
    <property type="entry name" value="MFS_MMR_MDR_like"/>
    <property type="match status" value="1"/>
</dbReference>
<dbReference type="Gene3D" id="1.20.1720.10">
    <property type="entry name" value="Multidrug resistance protein D"/>
    <property type="match status" value="1"/>
</dbReference>
<evidence type="ECO:0000256" key="1">
    <source>
        <dbReference type="ARBA" id="ARBA00004141"/>
    </source>
</evidence>
<sequence length="483" mass="51192">MISANRATTVNKTDGLPLPKRYWAILATALGVGMSVIDGTIANVALPTIARDLGTEPSVTIWVVNAYQLAITISLLSFSSLGDIYGYRRIYLSGIAVFSVTSLICALSDSFWTLTAARIMQGFGAAAITSVNTALLRIIYPKKFLGRGMGINALVVAVSIAAGPTIASAILSLGSWHWLFAINVPFGIAALVIGISHLPGNPVKVYGRRFDKVSCLMNALTFGLLIFSLEGIAHKQSVVLVIGGIVALGIIGYFFVRRQLRQRFPLLPVDLMRIPIFSLSIGTSISSFTAQMLAMISLPFFLQNTLGRSDVATGLLLTPWPLATMIMAPTAGRLVEKIHPGILGGIGMGIFATGLFLLATLPVHPTDMDIIWRLFVCGAGFGLFQTPNNSTIISSAPTNRSGGASGMLGTARLLGQTLGATLVAMIFNLMPSNSTHACLYLATGFAVIAAIVSCLRISQPRPLKGTECQESSATDLQKRKSSG</sequence>
<evidence type="ECO:0000256" key="5">
    <source>
        <dbReference type="ARBA" id="ARBA00023136"/>
    </source>
</evidence>
<accession>A0ABR7DSH9</accession>
<feature type="domain" description="Major facilitator superfamily (MFS) profile" evidence="8">
    <location>
        <begin position="24"/>
        <end position="461"/>
    </location>
</feature>
<evidence type="ECO:0000259" key="8">
    <source>
        <dbReference type="PROSITE" id="PS50850"/>
    </source>
</evidence>
<dbReference type="EMBL" id="JACOOJ010000037">
    <property type="protein sequence ID" value="MBC5634426.1"/>
    <property type="molecule type" value="Genomic_DNA"/>
</dbReference>
<keyword evidence="3 7" id="KW-0812">Transmembrane</keyword>
<comment type="subcellular location">
    <subcellularLocation>
        <location evidence="1">Membrane</location>
        <topology evidence="1">Multi-pass membrane protein</topology>
    </subcellularLocation>
</comment>
<feature type="transmembrane region" description="Helical" evidence="7">
    <location>
        <begin position="342"/>
        <end position="364"/>
    </location>
</feature>
<feature type="transmembrane region" description="Helical" evidence="7">
    <location>
        <begin position="314"/>
        <end position="335"/>
    </location>
</feature>
<name>A0ABR7DSH9_9BACT</name>
<dbReference type="Pfam" id="PF07690">
    <property type="entry name" value="MFS_1"/>
    <property type="match status" value="1"/>
</dbReference>